<dbReference type="EMBL" id="JAVIJP010000032">
    <property type="protein sequence ID" value="KAL3631889.1"/>
    <property type="molecule type" value="Genomic_DNA"/>
</dbReference>
<dbReference type="PANTHER" id="PTHR45624">
    <property type="entry name" value="MITOCHONDRIAL BASIC AMINO ACIDS TRANSPORTER-RELATED"/>
    <property type="match status" value="1"/>
</dbReference>
<evidence type="ECO:0000256" key="4">
    <source>
        <dbReference type="ARBA" id="ARBA00022692"/>
    </source>
</evidence>
<evidence type="ECO:0000256" key="3">
    <source>
        <dbReference type="ARBA" id="ARBA00022448"/>
    </source>
</evidence>
<dbReference type="AlphaFoldDB" id="A0ABD3CQS8"/>
<dbReference type="PANTHER" id="PTHR45624:SF10">
    <property type="entry name" value="SLC (SOLUTE CARRIER) HOMOLOG"/>
    <property type="match status" value="1"/>
</dbReference>
<dbReference type="PROSITE" id="PS50920">
    <property type="entry name" value="SOLCAR"/>
    <property type="match status" value="3"/>
</dbReference>
<dbReference type="GO" id="GO:0031966">
    <property type="term" value="C:mitochondrial membrane"/>
    <property type="evidence" value="ECO:0007669"/>
    <property type="project" value="UniProtKB-SubCell"/>
</dbReference>
<dbReference type="InterPro" id="IPR050567">
    <property type="entry name" value="Mitochondrial_Carrier"/>
</dbReference>
<gene>
    <name evidence="11" type="ORF">CASFOL_024873</name>
</gene>
<comment type="similarity">
    <text evidence="2 10">Belongs to the mitochondrial carrier (TC 2.A.29) family.</text>
</comment>
<comment type="caution">
    <text evidence="11">The sequence shown here is derived from an EMBL/GenBank/DDBJ whole genome shotgun (WGS) entry which is preliminary data.</text>
</comment>
<reference evidence="12" key="1">
    <citation type="journal article" date="2024" name="IScience">
        <title>Strigolactones Initiate the Formation of Haustorium-like Structures in Castilleja.</title>
        <authorList>
            <person name="Buerger M."/>
            <person name="Peterson D."/>
            <person name="Chory J."/>
        </authorList>
    </citation>
    <scope>NUCLEOTIDE SEQUENCE [LARGE SCALE GENOMIC DNA]</scope>
</reference>
<feature type="repeat" description="Solcar" evidence="9">
    <location>
        <begin position="205"/>
        <end position="288"/>
    </location>
</feature>
<feature type="repeat" description="Solcar" evidence="9">
    <location>
        <begin position="100"/>
        <end position="194"/>
    </location>
</feature>
<feature type="repeat" description="Solcar" evidence="9">
    <location>
        <begin position="10"/>
        <end position="89"/>
    </location>
</feature>
<dbReference type="InterPro" id="IPR018108">
    <property type="entry name" value="MCP_transmembrane"/>
</dbReference>
<sequence>MDSWPEFLESNWGREFVAGGIGGTTGVLTGYPLDTIRIWQQHSADKGSALAILRHEGPCALYRGMLAPLASITFQNCVVFHSYAILSRAFDTNVAENDPPSYKGVVLGGIGAGFIQSLVISPIELVKIRLQLQTKTNTKTKVQSCCNKGPLYVTRNIIRTQGWGGIYRGLGITLIRDAPSHGVYFLTYEFTREKLHPGCRKNKDESSRTTLIAGGLTGVTSWISCYPFDVIKTRIQAESKYCGIFDCYRKCVKQEGYHALWRGIGMTLARAFIVNGAVFIAYETALRFIYDNINDHT</sequence>
<keyword evidence="6" id="KW-1133">Transmembrane helix</keyword>
<evidence type="ECO:0000313" key="12">
    <source>
        <dbReference type="Proteomes" id="UP001632038"/>
    </source>
</evidence>
<name>A0ABD3CQS8_9LAMI</name>
<dbReference type="Gene3D" id="1.50.40.10">
    <property type="entry name" value="Mitochondrial carrier domain"/>
    <property type="match status" value="1"/>
</dbReference>
<evidence type="ECO:0000256" key="8">
    <source>
        <dbReference type="ARBA" id="ARBA00023136"/>
    </source>
</evidence>
<dbReference type="InterPro" id="IPR002067">
    <property type="entry name" value="MCP"/>
</dbReference>
<evidence type="ECO:0008006" key="13">
    <source>
        <dbReference type="Google" id="ProtNLM"/>
    </source>
</evidence>
<dbReference type="InterPro" id="IPR023395">
    <property type="entry name" value="MCP_dom_sf"/>
</dbReference>
<keyword evidence="12" id="KW-1185">Reference proteome</keyword>
<evidence type="ECO:0000256" key="9">
    <source>
        <dbReference type="PROSITE-ProRule" id="PRU00282"/>
    </source>
</evidence>
<dbReference type="PRINTS" id="PR00926">
    <property type="entry name" value="MITOCARRIER"/>
</dbReference>
<accession>A0ABD3CQS8</accession>
<comment type="subcellular location">
    <subcellularLocation>
        <location evidence="1">Mitochondrion membrane</location>
        <topology evidence="1">Multi-pass membrane protein</topology>
    </subcellularLocation>
</comment>
<proteinExistence type="inferred from homology"/>
<keyword evidence="3 10" id="KW-0813">Transport</keyword>
<evidence type="ECO:0000256" key="2">
    <source>
        <dbReference type="ARBA" id="ARBA00006375"/>
    </source>
</evidence>
<keyword evidence="8 9" id="KW-0472">Membrane</keyword>
<keyword evidence="7" id="KW-0496">Mitochondrion</keyword>
<evidence type="ECO:0000256" key="5">
    <source>
        <dbReference type="ARBA" id="ARBA00022737"/>
    </source>
</evidence>
<dbReference type="Proteomes" id="UP001632038">
    <property type="component" value="Unassembled WGS sequence"/>
</dbReference>
<evidence type="ECO:0000256" key="10">
    <source>
        <dbReference type="RuleBase" id="RU000488"/>
    </source>
</evidence>
<organism evidence="11 12">
    <name type="scientific">Castilleja foliolosa</name>
    <dbReference type="NCBI Taxonomy" id="1961234"/>
    <lineage>
        <taxon>Eukaryota</taxon>
        <taxon>Viridiplantae</taxon>
        <taxon>Streptophyta</taxon>
        <taxon>Embryophyta</taxon>
        <taxon>Tracheophyta</taxon>
        <taxon>Spermatophyta</taxon>
        <taxon>Magnoliopsida</taxon>
        <taxon>eudicotyledons</taxon>
        <taxon>Gunneridae</taxon>
        <taxon>Pentapetalae</taxon>
        <taxon>asterids</taxon>
        <taxon>lamiids</taxon>
        <taxon>Lamiales</taxon>
        <taxon>Orobanchaceae</taxon>
        <taxon>Pedicularideae</taxon>
        <taxon>Castillejinae</taxon>
        <taxon>Castilleja</taxon>
    </lineage>
</organism>
<dbReference type="SUPFAM" id="SSF103506">
    <property type="entry name" value="Mitochondrial carrier"/>
    <property type="match status" value="1"/>
</dbReference>
<evidence type="ECO:0000256" key="6">
    <source>
        <dbReference type="ARBA" id="ARBA00022989"/>
    </source>
</evidence>
<evidence type="ECO:0000256" key="1">
    <source>
        <dbReference type="ARBA" id="ARBA00004225"/>
    </source>
</evidence>
<dbReference type="Pfam" id="PF00153">
    <property type="entry name" value="Mito_carr"/>
    <property type="match status" value="3"/>
</dbReference>
<keyword evidence="5" id="KW-0677">Repeat</keyword>
<protein>
    <recommendedName>
        <fullName evidence="13">Mitochondrial carrier protein</fullName>
    </recommendedName>
</protein>
<evidence type="ECO:0000256" key="7">
    <source>
        <dbReference type="ARBA" id="ARBA00023128"/>
    </source>
</evidence>
<evidence type="ECO:0000313" key="11">
    <source>
        <dbReference type="EMBL" id="KAL3631889.1"/>
    </source>
</evidence>
<keyword evidence="4 9" id="KW-0812">Transmembrane</keyword>